<organism evidence="3 4">
    <name type="scientific">Teichococcus globiformis</name>
    <dbReference type="NCBI Taxonomy" id="2307229"/>
    <lineage>
        <taxon>Bacteria</taxon>
        <taxon>Pseudomonadati</taxon>
        <taxon>Pseudomonadota</taxon>
        <taxon>Alphaproteobacteria</taxon>
        <taxon>Acetobacterales</taxon>
        <taxon>Roseomonadaceae</taxon>
        <taxon>Roseomonas</taxon>
    </lineage>
</organism>
<feature type="region of interest" description="Disordered" evidence="1">
    <location>
        <begin position="167"/>
        <end position="206"/>
    </location>
</feature>
<dbReference type="PROSITE" id="PS51257">
    <property type="entry name" value="PROKAR_LIPOPROTEIN"/>
    <property type="match status" value="1"/>
</dbReference>
<feature type="signal peptide" evidence="2">
    <location>
        <begin position="1"/>
        <end position="22"/>
    </location>
</feature>
<accession>A0ABV7G2Y8</accession>
<keyword evidence="2" id="KW-0732">Signal</keyword>
<evidence type="ECO:0000313" key="4">
    <source>
        <dbReference type="Proteomes" id="UP001595593"/>
    </source>
</evidence>
<evidence type="ECO:0000256" key="2">
    <source>
        <dbReference type="SAM" id="SignalP"/>
    </source>
</evidence>
<dbReference type="RefSeq" id="WP_379598788.1">
    <property type="nucleotide sequence ID" value="NZ_JBHRTN010000018.1"/>
</dbReference>
<dbReference type="Proteomes" id="UP001595593">
    <property type="component" value="Unassembled WGS sequence"/>
</dbReference>
<reference evidence="4" key="1">
    <citation type="journal article" date="2019" name="Int. J. Syst. Evol. Microbiol.">
        <title>The Global Catalogue of Microorganisms (GCM) 10K type strain sequencing project: providing services to taxonomists for standard genome sequencing and annotation.</title>
        <authorList>
            <consortium name="The Broad Institute Genomics Platform"/>
            <consortium name="The Broad Institute Genome Sequencing Center for Infectious Disease"/>
            <person name="Wu L."/>
            <person name="Ma J."/>
        </authorList>
    </citation>
    <scope>NUCLEOTIDE SEQUENCE [LARGE SCALE GENOMIC DNA]</scope>
    <source>
        <strain evidence="4">KCTC 52094</strain>
    </source>
</reference>
<evidence type="ECO:0008006" key="5">
    <source>
        <dbReference type="Google" id="ProtNLM"/>
    </source>
</evidence>
<gene>
    <name evidence="3" type="ORF">ACFOD4_18525</name>
</gene>
<protein>
    <recommendedName>
        <fullName evidence="5">Glycine zipper 2TM domain-containing protein</fullName>
    </recommendedName>
</protein>
<comment type="caution">
    <text evidence="3">The sequence shown here is derived from an EMBL/GenBank/DDBJ whole genome shotgun (WGS) entry which is preliminary data.</text>
</comment>
<sequence>MTALARPAPLSLLLALSLAALAACSPSYSPDAYSGRAVQQANKVEAGIVVGRRQVEILADGSAGGVAGAAAGSVAGTRVGGGDITSAFAGIGGGLVGGLLGTAAEKGVGSTQGYEYIVRKPNGDLVSVTQRDETPLAIGQKVLVIAGTQARIVADYTVPNLAEPAPAPVPAPGTGTVTVPHAAPGPDEVARPIAPAPEPLPASIPQAVPHALPGLLPPGLPVDSLPGAAAPPPAAGPTSSQEGHPSARSDMPSNANDAAAPESAPPTTRLTDAEAGGTSAGRSLIP</sequence>
<keyword evidence="4" id="KW-1185">Reference proteome</keyword>
<feature type="region of interest" description="Disordered" evidence="1">
    <location>
        <begin position="218"/>
        <end position="286"/>
    </location>
</feature>
<dbReference type="EMBL" id="JBHRTN010000018">
    <property type="protein sequence ID" value="MFC3127068.1"/>
    <property type="molecule type" value="Genomic_DNA"/>
</dbReference>
<name>A0ABV7G2Y8_9PROT</name>
<evidence type="ECO:0000256" key="1">
    <source>
        <dbReference type="SAM" id="MobiDB-lite"/>
    </source>
</evidence>
<proteinExistence type="predicted"/>
<feature type="chain" id="PRO_5045140812" description="Glycine zipper 2TM domain-containing protein" evidence="2">
    <location>
        <begin position="23"/>
        <end position="286"/>
    </location>
</feature>
<evidence type="ECO:0000313" key="3">
    <source>
        <dbReference type="EMBL" id="MFC3127068.1"/>
    </source>
</evidence>